<evidence type="ECO:0008006" key="3">
    <source>
        <dbReference type="Google" id="ProtNLM"/>
    </source>
</evidence>
<keyword evidence="2" id="KW-1185">Reference proteome</keyword>
<dbReference type="PROSITE" id="PS51257">
    <property type="entry name" value="PROKAR_LIPOPROTEIN"/>
    <property type="match status" value="1"/>
</dbReference>
<dbReference type="InterPro" id="IPR018759">
    <property type="entry name" value="BBP2_2"/>
</dbReference>
<dbReference type="AlphaFoldDB" id="A0A4V2UIR0"/>
<reference evidence="1 2" key="1">
    <citation type="submission" date="2019-03" db="EMBL/GenBank/DDBJ databases">
        <title>Genomic Encyclopedia of Archaeal and Bacterial Type Strains, Phase II (KMG-II): from individual species to whole genera.</title>
        <authorList>
            <person name="Goeker M."/>
        </authorList>
    </citation>
    <scope>NUCLEOTIDE SEQUENCE [LARGE SCALE GENOMIC DNA]</scope>
    <source>
        <strain evidence="1 2">DSM 15388</strain>
    </source>
</reference>
<sequence length="394" mass="44762">MTSCFRKKQGHFKKHSLVAFISSSIMFSSSCLFGQDQQNIGYNIGLTALHEDNIFNQSSAVGDNSLSLTPEVAALKYFGKHQLTAGYEGEYTAYADYDELNYILHTIGSEFIYDHSQRINLELGLTHQQNKESPGTTNASTNTLDDFVFYDQSGASATLKYGTSDSVGQIVGSYKYSQKRFDDSDQTYRDVNLNAFTAAFYYRVAPKTRTFLEVTLADYNYIDTSGASDQSSNNYLYLGGIEWDLANKTTGVFKLGYQDKNYDADYFSEITNLYYSLDMIWRPNTYSTVTLTAGRENQESALEGYSGYVSNFYSLELSHEFTHRLNVGIEYQYDTYEISDRTDNSHDLAINLTHSLSTWLEVSLAYDYQQRDSNYDEYAYTSNSVALSLQTKFE</sequence>
<accession>A0A4V2UIR0</accession>
<protein>
    <recommendedName>
        <fullName evidence="3">Beta-barrel porin 2</fullName>
    </recommendedName>
</protein>
<dbReference type="SUPFAM" id="SSF56935">
    <property type="entry name" value="Porins"/>
    <property type="match status" value="1"/>
</dbReference>
<evidence type="ECO:0000313" key="2">
    <source>
        <dbReference type="Proteomes" id="UP000295793"/>
    </source>
</evidence>
<gene>
    <name evidence="1" type="ORF">BCF53_12039</name>
</gene>
<evidence type="ECO:0000313" key="1">
    <source>
        <dbReference type="EMBL" id="TCS37180.1"/>
    </source>
</evidence>
<dbReference type="Pfam" id="PF10082">
    <property type="entry name" value="BBP2_2"/>
    <property type="match status" value="1"/>
</dbReference>
<dbReference type="Proteomes" id="UP000295793">
    <property type="component" value="Unassembled WGS sequence"/>
</dbReference>
<organism evidence="1 2">
    <name type="scientific">Reinekea marinisedimentorum</name>
    <dbReference type="NCBI Taxonomy" id="230495"/>
    <lineage>
        <taxon>Bacteria</taxon>
        <taxon>Pseudomonadati</taxon>
        <taxon>Pseudomonadota</taxon>
        <taxon>Gammaproteobacteria</taxon>
        <taxon>Oceanospirillales</taxon>
        <taxon>Saccharospirillaceae</taxon>
        <taxon>Reinekea</taxon>
    </lineage>
</organism>
<comment type="caution">
    <text evidence="1">The sequence shown here is derived from an EMBL/GenBank/DDBJ whole genome shotgun (WGS) entry which is preliminary data.</text>
</comment>
<proteinExistence type="predicted"/>
<name>A0A4V2UIR0_9GAMM</name>
<dbReference type="EMBL" id="SLZR01000020">
    <property type="protein sequence ID" value="TCS37180.1"/>
    <property type="molecule type" value="Genomic_DNA"/>
</dbReference>